<feature type="transmembrane region" description="Helical" evidence="1">
    <location>
        <begin position="6"/>
        <end position="28"/>
    </location>
</feature>
<evidence type="ECO:0000313" key="4">
    <source>
        <dbReference type="Proteomes" id="UP000024376"/>
    </source>
</evidence>
<feature type="transmembrane region" description="Helical" evidence="1">
    <location>
        <begin position="49"/>
        <end position="65"/>
    </location>
</feature>
<dbReference type="SMART" id="SM00271">
    <property type="entry name" value="DnaJ"/>
    <property type="match status" value="1"/>
</dbReference>
<name>A0A024S702_HYPJR</name>
<dbReference type="InterPro" id="IPR001623">
    <property type="entry name" value="DnaJ_domain"/>
</dbReference>
<dbReference type="SUPFAM" id="SSF46565">
    <property type="entry name" value="Chaperone J-domain"/>
    <property type="match status" value="1"/>
</dbReference>
<sequence length="360" mass="40323">MSQFLSIIGWSFLPNIATSWIQTIYYGLTIRAGDPRPQPGSPRFNHHRRNIHILVIALYLAYTIYEADYDLRRQGSFYTDLGVPFSASDRDIKSRFRRLAALHHPDKTGADAAADSAAYFIHLKAASDTLQDAAKRFAYERLGPETVAWQKCVTVRDYVARGVFSGILPHYAVAAGSIYVLGLLGYMDFGKFYRWLILLSLCVFEIQAVTRPRFPALLDGLNFLFAATASHPPYLPFQLISLARKLTITIYIALSQIGPLLKMDASPSRRSADDDNELLLQGLNRLEAITGQFDADSTRLMDMEMAPFKGDAEATANLQGKMREWLIQNTIRADPMVRDALGTSLRKRRVDVPAGAKGNR</sequence>
<protein>
    <submittedName>
        <fullName evidence="3">Putative membrane associated DnaJ chaperone</fullName>
    </submittedName>
</protein>
<keyword evidence="1" id="KW-1133">Transmembrane helix</keyword>
<keyword evidence="1" id="KW-0812">Transmembrane</keyword>
<feature type="transmembrane region" description="Helical" evidence="1">
    <location>
        <begin position="167"/>
        <end position="186"/>
    </location>
</feature>
<organism evidence="3 4">
    <name type="scientific">Hypocrea jecorina (strain ATCC 56765 / BCRC 32924 / NRRL 11460 / Rut C-30)</name>
    <name type="common">Trichoderma reesei</name>
    <dbReference type="NCBI Taxonomy" id="1344414"/>
    <lineage>
        <taxon>Eukaryota</taxon>
        <taxon>Fungi</taxon>
        <taxon>Dikarya</taxon>
        <taxon>Ascomycota</taxon>
        <taxon>Pezizomycotina</taxon>
        <taxon>Sordariomycetes</taxon>
        <taxon>Hypocreomycetidae</taxon>
        <taxon>Hypocreales</taxon>
        <taxon>Hypocreaceae</taxon>
        <taxon>Trichoderma</taxon>
    </lineage>
</organism>
<keyword evidence="1" id="KW-0472">Membrane</keyword>
<dbReference type="Gene3D" id="1.10.287.110">
    <property type="entry name" value="DnaJ domain"/>
    <property type="match status" value="1"/>
</dbReference>
<dbReference type="AlphaFoldDB" id="A0A024S702"/>
<dbReference type="PRINTS" id="PR00625">
    <property type="entry name" value="JDOMAIN"/>
</dbReference>
<evidence type="ECO:0000256" key="1">
    <source>
        <dbReference type="SAM" id="Phobius"/>
    </source>
</evidence>
<dbReference type="InterPro" id="IPR036869">
    <property type="entry name" value="J_dom_sf"/>
</dbReference>
<dbReference type="InterPro" id="IPR050817">
    <property type="entry name" value="DjlA_DnaK_co-chaperone"/>
</dbReference>
<feature type="domain" description="J" evidence="2">
    <location>
        <begin position="76"/>
        <end position="143"/>
    </location>
</feature>
<dbReference type="CDD" id="cd06257">
    <property type="entry name" value="DnaJ"/>
    <property type="match status" value="1"/>
</dbReference>
<dbReference type="Pfam" id="PF00226">
    <property type="entry name" value="DnaJ"/>
    <property type="match status" value="1"/>
</dbReference>
<dbReference type="OrthoDB" id="436519at2759"/>
<gene>
    <name evidence="3" type="ORF">M419DRAFT_100019</name>
</gene>
<accession>A0A024S702</accession>
<dbReference type="EMBL" id="KI911149">
    <property type="protein sequence ID" value="ETS01109.1"/>
    <property type="molecule type" value="Genomic_DNA"/>
</dbReference>
<dbReference type="PANTHER" id="PTHR24074">
    <property type="entry name" value="CO-CHAPERONE PROTEIN DJLA"/>
    <property type="match status" value="1"/>
</dbReference>
<reference evidence="4" key="1">
    <citation type="journal article" date="2013" name="Ind. Biotechnol.">
        <title>Comparative genomics analysis of Trichoderma reesei strains.</title>
        <authorList>
            <person name="Koike H."/>
            <person name="Aerts A."/>
            <person name="LaButti K."/>
            <person name="Grigoriev I.V."/>
            <person name="Baker S.E."/>
        </authorList>
    </citation>
    <scope>NUCLEOTIDE SEQUENCE [LARGE SCALE GENOMIC DNA]</scope>
    <source>
        <strain evidence="4">ATCC 56765 / BCRC 32924 / NRRL 11460 / Rut C-30</strain>
    </source>
</reference>
<dbReference type="PROSITE" id="PS50076">
    <property type="entry name" value="DNAJ_2"/>
    <property type="match status" value="1"/>
</dbReference>
<proteinExistence type="predicted"/>
<dbReference type="KEGG" id="trr:M419DRAFT_100019"/>
<dbReference type="HOGENOM" id="CLU_043818_0_0_1"/>
<evidence type="ECO:0000259" key="2">
    <source>
        <dbReference type="PROSITE" id="PS50076"/>
    </source>
</evidence>
<evidence type="ECO:0000313" key="3">
    <source>
        <dbReference type="EMBL" id="ETS01109.1"/>
    </source>
</evidence>
<dbReference type="Proteomes" id="UP000024376">
    <property type="component" value="Unassembled WGS sequence"/>
</dbReference>